<keyword evidence="2" id="KW-1185">Reference proteome</keyword>
<organism evidence="1 2">
    <name type="scientific">Caerostris darwini</name>
    <dbReference type="NCBI Taxonomy" id="1538125"/>
    <lineage>
        <taxon>Eukaryota</taxon>
        <taxon>Metazoa</taxon>
        <taxon>Ecdysozoa</taxon>
        <taxon>Arthropoda</taxon>
        <taxon>Chelicerata</taxon>
        <taxon>Arachnida</taxon>
        <taxon>Araneae</taxon>
        <taxon>Araneomorphae</taxon>
        <taxon>Entelegynae</taxon>
        <taxon>Araneoidea</taxon>
        <taxon>Araneidae</taxon>
        <taxon>Caerostris</taxon>
    </lineage>
</organism>
<dbReference type="EMBL" id="BPLQ01003465">
    <property type="protein sequence ID" value="GIY00727.1"/>
    <property type="molecule type" value="Genomic_DNA"/>
</dbReference>
<protein>
    <submittedName>
        <fullName evidence="1">Uncharacterized protein</fullName>
    </submittedName>
</protein>
<name>A0AAV4PUK9_9ARAC</name>
<dbReference type="AlphaFoldDB" id="A0AAV4PUK9"/>
<gene>
    <name evidence="1" type="ORF">CDAR_205101</name>
</gene>
<evidence type="ECO:0000313" key="2">
    <source>
        <dbReference type="Proteomes" id="UP001054837"/>
    </source>
</evidence>
<accession>A0AAV4PUK9</accession>
<evidence type="ECO:0000313" key="1">
    <source>
        <dbReference type="EMBL" id="GIY00727.1"/>
    </source>
</evidence>
<comment type="caution">
    <text evidence="1">The sequence shown here is derived from an EMBL/GenBank/DDBJ whole genome shotgun (WGS) entry which is preliminary data.</text>
</comment>
<proteinExistence type="predicted"/>
<sequence>MGGTFQCLYFSRKESPAGNFEGGSKRGRSKEIETVVTDPRKECAPPLSSICQTLCPNVTFVLVSRGGDSVRKKKFYFVHPRFIPPHCLKVRWRRRV</sequence>
<reference evidence="1 2" key="1">
    <citation type="submission" date="2021-06" db="EMBL/GenBank/DDBJ databases">
        <title>Caerostris darwini draft genome.</title>
        <authorList>
            <person name="Kono N."/>
            <person name="Arakawa K."/>
        </authorList>
    </citation>
    <scope>NUCLEOTIDE SEQUENCE [LARGE SCALE GENOMIC DNA]</scope>
</reference>
<dbReference type="Proteomes" id="UP001054837">
    <property type="component" value="Unassembled WGS sequence"/>
</dbReference>